<proteinExistence type="predicted"/>
<sequence>MDRVDVGEAAALAEEAGDGRAVDEAHVQHDGSRLPEEPRLQGDEAVPRQVVQATGARNSWRYSAPCRWATCRASRQTRETAGGARLFHSRKEGWRKRKGRKICEGMASSHMRHLSSGGRRENR</sequence>
<comment type="caution">
    <text evidence="2">The sequence shown here is derived from an EMBL/GenBank/DDBJ whole genome shotgun (WGS) entry which is preliminary data.</text>
</comment>
<protein>
    <submittedName>
        <fullName evidence="2">Uncharacterized protein</fullName>
    </submittedName>
</protein>
<feature type="region of interest" description="Disordered" evidence="1">
    <location>
        <begin position="14"/>
        <end position="45"/>
    </location>
</feature>
<feature type="compositionally biased region" description="Basic and acidic residues" evidence="1">
    <location>
        <begin position="17"/>
        <end position="45"/>
    </location>
</feature>
<dbReference type="EMBL" id="JAIWOZ010000003">
    <property type="protein sequence ID" value="KAH6607174.1"/>
    <property type="molecule type" value="Genomic_DNA"/>
</dbReference>
<evidence type="ECO:0000256" key="1">
    <source>
        <dbReference type="SAM" id="MobiDB-lite"/>
    </source>
</evidence>
<organism evidence="2 3">
    <name type="scientific">Trichoderma cornu-damae</name>
    <dbReference type="NCBI Taxonomy" id="654480"/>
    <lineage>
        <taxon>Eukaryota</taxon>
        <taxon>Fungi</taxon>
        <taxon>Dikarya</taxon>
        <taxon>Ascomycota</taxon>
        <taxon>Pezizomycotina</taxon>
        <taxon>Sordariomycetes</taxon>
        <taxon>Hypocreomycetidae</taxon>
        <taxon>Hypocreales</taxon>
        <taxon>Hypocreaceae</taxon>
        <taxon>Trichoderma</taxon>
    </lineage>
</organism>
<keyword evidence="3" id="KW-1185">Reference proteome</keyword>
<name>A0A9P8TW14_9HYPO</name>
<gene>
    <name evidence="2" type="ORF">Trco_003487</name>
</gene>
<evidence type="ECO:0000313" key="2">
    <source>
        <dbReference type="EMBL" id="KAH6607174.1"/>
    </source>
</evidence>
<evidence type="ECO:0000313" key="3">
    <source>
        <dbReference type="Proteomes" id="UP000827724"/>
    </source>
</evidence>
<accession>A0A9P8TW14</accession>
<feature type="region of interest" description="Disordered" evidence="1">
    <location>
        <begin position="104"/>
        <end position="123"/>
    </location>
</feature>
<dbReference type="AlphaFoldDB" id="A0A9P8TW14"/>
<dbReference type="Proteomes" id="UP000827724">
    <property type="component" value="Unassembled WGS sequence"/>
</dbReference>
<reference evidence="2" key="1">
    <citation type="submission" date="2021-08" db="EMBL/GenBank/DDBJ databases">
        <title>Chromosome-Level Trichoderma cornu-damae using Hi-C Data.</title>
        <authorList>
            <person name="Kim C.S."/>
        </authorList>
    </citation>
    <scope>NUCLEOTIDE SEQUENCE</scope>
    <source>
        <strain evidence="2">KA19-0412C</strain>
    </source>
</reference>